<feature type="transmembrane region" description="Helical" evidence="1">
    <location>
        <begin position="6"/>
        <end position="36"/>
    </location>
</feature>
<feature type="transmembrane region" description="Helical" evidence="1">
    <location>
        <begin position="48"/>
        <end position="68"/>
    </location>
</feature>
<dbReference type="EMBL" id="MCGO01000180">
    <property type="protein sequence ID" value="ORY22455.1"/>
    <property type="molecule type" value="Genomic_DNA"/>
</dbReference>
<keyword evidence="1" id="KW-0472">Membrane</keyword>
<feature type="transmembrane region" description="Helical" evidence="1">
    <location>
        <begin position="196"/>
        <end position="222"/>
    </location>
</feature>
<evidence type="ECO:0000313" key="2">
    <source>
        <dbReference type="EMBL" id="ORY22455.1"/>
    </source>
</evidence>
<name>A0A1Y2AKH2_9FUNG</name>
<organism evidence="2 3">
    <name type="scientific">Rhizoclosmatium globosum</name>
    <dbReference type="NCBI Taxonomy" id="329046"/>
    <lineage>
        <taxon>Eukaryota</taxon>
        <taxon>Fungi</taxon>
        <taxon>Fungi incertae sedis</taxon>
        <taxon>Chytridiomycota</taxon>
        <taxon>Chytridiomycota incertae sedis</taxon>
        <taxon>Chytridiomycetes</taxon>
        <taxon>Chytridiales</taxon>
        <taxon>Chytriomycetaceae</taxon>
        <taxon>Rhizoclosmatium</taxon>
    </lineage>
</organism>
<protein>
    <recommendedName>
        <fullName evidence="4">G-protein coupled receptors family 3 profile domain-containing protein</fullName>
    </recommendedName>
</protein>
<accession>A0A1Y2AKH2</accession>
<evidence type="ECO:0000313" key="3">
    <source>
        <dbReference type="Proteomes" id="UP000193642"/>
    </source>
</evidence>
<sequence length="282" mass="31294">MLILPSIILCSIATSLSLFLMLYIIYFIVVHEFLLVSKDFSLKAMASLFNILILTGNFSSAGFSIFMGAQRFYAEVDSPLQKAMGIIAGFTVALSEYCYLRYTWARGSDIVRRQFKFAFSGMSLFVKLMPIPLITECVATALHTVEPDSTVYTLIYFGIHSVVGALIIAFDSIMLSSFIQCLRNTHMEEEAASKDLLMISWYGIGSTLLCFAMIAVFVGAGIVESLEVSNFLFSVIAVFMSLVFFMLTMMKIRIIHQSRGSSAQSISISITKQVSSRTYNGP</sequence>
<evidence type="ECO:0008006" key="4">
    <source>
        <dbReference type="Google" id="ProtNLM"/>
    </source>
</evidence>
<dbReference type="AlphaFoldDB" id="A0A1Y2AKH2"/>
<reference evidence="2 3" key="1">
    <citation type="submission" date="2016-07" db="EMBL/GenBank/DDBJ databases">
        <title>Pervasive Adenine N6-methylation of Active Genes in Fungi.</title>
        <authorList>
            <consortium name="DOE Joint Genome Institute"/>
            <person name="Mondo S.J."/>
            <person name="Dannebaum R.O."/>
            <person name="Kuo R.C."/>
            <person name="Labutti K."/>
            <person name="Haridas S."/>
            <person name="Kuo A."/>
            <person name="Salamov A."/>
            <person name="Ahrendt S.R."/>
            <person name="Lipzen A."/>
            <person name="Sullivan W."/>
            <person name="Andreopoulos W.B."/>
            <person name="Clum A."/>
            <person name="Lindquist E."/>
            <person name="Daum C."/>
            <person name="Ramamoorthy G.K."/>
            <person name="Gryganskyi A."/>
            <person name="Culley D."/>
            <person name="Magnuson J.K."/>
            <person name="James T.Y."/>
            <person name="O'Malley M.A."/>
            <person name="Stajich J.E."/>
            <person name="Spatafora J.W."/>
            <person name="Visel A."/>
            <person name="Grigoriev I.V."/>
        </authorList>
    </citation>
    <scope>NUCLEOTIDE SEQUENCE [LARGE SCALE GENOMIC DNA]</scope>
    <source>
        <strain evidence="2 3">JEL800</strain>
    </source>
</reference>
<keyword evidence="1" id="KW-0812">Transmembrane</keyword>
<proteinExistence type="predicted"/>
<feature type="transmembrane region" description="Helical" evidence="1">
    <location>
        <begin position="154"/>
        <end position="175"/>
    </location>
</feature>
<keyword evidence="1" id="KW-1133">Transmembrane helix</keyword>
<feature type="transmembrane region" description="Helical" evidence="1">
    <location>
        <begin position="228"/>
        <end position="249"/>
    </location>
</feature>
<evidence type="ECO:0000256" key="1">
    <source>
        <dbReference type="SAM" id="Phobius"/>
    </source>
</evidence>
<dbReference type="OrthoDB" id="2167210at2759"/>
<dbReference type="Proteomes" id="UP000193642">
    <property type="component" value="Unassembled WGS sequence"/>
</dbReference>
<feature type="transmembrane region" description="Helical" evidence="1">
    <location>
        <begin position="121"/>
        <end position="142"/>
    </location>
</feature>
<keyword evidence="3" id="KW-1185">Reference proteome</keyword>
<comment type="caution">
    <text evidence="2">The sequence shown here is derived from an EMBL/GenBank/DDBJ whole genome shotgun (WGS) entry which is preliminary data.</text>
</comment>
<gene>
    <name evidence="2" type="ORF">BCR33DRAFT_728728</name>
</gene>